<gene>
    <name evidence="1" type="ORF">MYCIT1_LOCUS10518</name>
</gene>
<evidence type="ECO:0000313" key="1">
    <source>
        <dbReference type="EMBL" id="CAK5267745.1"/>
    </source>
</evidence>
<protein>
    <submittedName>
        <fullName evidence="1">Uncharacterized protein</fullName>
    </submittedName>
</protein>
<proteinExistence type="predicted"/>
<comment type="caution">
    <text evidence="1">The sequence shown here is derived from an EMBL/GenBank/DDBJ whole genome shotgun (WGS) entry which is preliminary data.</text>
</comment>
<evidence type="ECO:0000313" key="2">
    <source>
        <dbReference type="Proteomes" id="UP001295794"/>
    </source>
</evidence>
<reference evidence="1" key="1">
    <citation type="submission" date="2023-11" db="EMBL/GenBank/DDBJ databases">
        <authorList>
            <person name="De Vega J J."/>
            <person name="De Vega J J."/>
        </authorList>
    </citation>
    <scope>NUCLEOTIDE SEQUENCE</scope>
</reference>
<sequence length="79" mass="8919">MRQMREGMFSCNCPDFATLTEFCHRNYPNSLRQTHSRLAVAVSKMEHVKLAKTSCYLAPGAPRIDFSPIKGNVKTVSSR</sequence>
<dbReference type="Proteomes" id="UP001295794">
    <property type="component" value="Unassembled WGS sequence"/>
</dbReference>
<keyword evidence="2" id="KW-1185">Reference proteome</keyword>
<dbReference type="EMBL" id="CAVNYO010000132">
    <property type="protein sequence ID" value="CAK5267745.1"/>
    <property type="molecule type" value="Genomic_DNA"/>
</dbReference>
<dbReference type="AlphaFoldDB" id="A0AAD2JXQ5"/>
<name>A0AAD2JXQ5_9AGAR</name>
<organism evidence="1 2">
    <name type="scientific">Mycena citricolor</name>
    <dbReference type="NCBI Taxonomy" id="2018698"/>
    <lineage>
        <taxon>Eukaryota</taxon>
        <taxon>Fungi</taxon>
        <taxon>Dikarya</taxon>
        <taxon>Basidiomycota</taxon>
        <taxon>Agaricomycotina</taxon>
        <taxon>Agaricomycetes</taxon>
        <taxon>Agaricomycetidae</taxon>
        <taxon>Agaricales</taxon>
        <taxon>Marasmiineae</taxon>
        <taxon>Mycenaceae</taxon>
        <taxon>Mycena</taxon>
    </lineage>
</organism>
<accession>A0AAD2JXQ5</accession>